<gene>
    <name evidence="1" type="ORF">M441DRAFT_58478</name>
</gene>
<evidence type="ECO:0000313" key="1">
    <source>
        <dbReference type="EMBL" id="PTB41039.1"/>
    </source>
</evidence>
<proteinExistence type="predicted"/>
<dbReference type="AlphaFoldDB" id="A0A2T3Z8A1"/>
<keyword evidence="2" id="KW-1185">Reference proteome</keyword>
<protein>
    <submittedName>
        <fullName evidence="1">Uncharacterized protein</fullName>
    </submittedName>
</protein>
<dbReference type="EMBL" id="KZ679262">
    <property type="protein sequence ID" value="PTB41039.1"/>
    <property type="molecule type" value="Genomic_DNA"/>
</dbReference>
<evidence type="ECO:0000313" key="2">
    <source>
        <dbReference type="Proteomes" id="UP000240493"/>
    </source>
</evidence>
<name>A0A2T3Z8A1_TRIA4</name>
<accession>A0A2T3Z8A1</accession>
<reference evidence="1 2" key="1">
    <citation type="submission" date="2016-07" db="EMBL/GenBank/DDBJ databases">
        <title>Multiple horizontal gene transfer events from other fungi enriched the ability of initially mycotrophic Trichoderma (Ascomycota) to feed on dead plant biomass.</title>
        <authorList>
            <consortium name="DOE Joint Genome Institute"/>
            <person name="Aerts A."/>
            <person name="Atanasova L."/>
            <person name="Chenthamara K."/>
            <person name="Zhang J."/>
            <person name="Grujic M."/>
            <person name="Henrissat B."/>
            <person name="Kuo A."/>
            <person name="Salamov A."/>
            <person name="Lipzen A."/>
            <person name="Labutti K."/>
            <person name="Barry K."/>
            <person name="Miao Y."/>
            <person name="Rahimi M.J."/>
            <person name="Shen Q."/>
            <person name="Grigoriev I.V."/>
            <person name="Kubicek C.P."/>
            <person name="Druzhinina I.S."/>
        </authorList>
    </citation>
    <scope>NUCLEOTIDE SEQUENCE [LARGE SCALE GENOMIC DNA]</scope>
    <source>
        <strain evidence="1 2">CBS 433.97</strain>
    </source>
</reference>
<sequence>MALHPLYWQRCTCALALITSFNVVVPHRRFHACNIFFSVFSIANKLLQFPSFPFFLPMLTRLSFSSNRIVCSNP</sequence>
<dbReference type="Proteomes" id="UP000240493">
    <property type="component" value="Unassembled WGS sequence"/>
</dbReference>
<organism evidence="1 2">
    <name type="scientific">Trichoderma asperellum (strain ATCC 204424 / CBS 433.97 / NBRC 101777)</name>
    <dbReference type="NCBI Taxonomy" id="1042311"/>
    <lineage>
        <taxon>Eukaryota</taxon>
        <taxon>Fungi</taxon>
        <taxon>Dikarya</taxon>
        <taxon>Ascomycota</taxon>
        <taxon>Pezizomycotina</taxon>
        <taxon>Sordariomycetes</taxon>
        <taxon>Hypocreomycetidae</taxon>
        <taxon>Hypocreales</taxon>
        <taxon>Hypocreaceae</taxon>
        <taxon>Trichoderma</taxon>
    </lineage>
</organism>